<feature type="compositionally biased region" description="Gly residues" evidence="2">
    <location>
        <begin position="172"/>
        <end position="181"/>
    </location>
</feature>
<sequence>QGAKKRRGRPPRTSGEAGSPSQPAEAPGSTNPRRRHKKSPQRRTSFDTNQPSRQQQQQQQDQESENEPQPPPPSRPHQLTTLTRHIPRTTIASKWAPLSTPSINAISSLLRDSARPVLHRLRERDQRHAQAASILRTFSTRLHAKLVKGMPFPPPAVPAPKVRGRKPKDGGDGGGGGGGGGHETELNFEKTVDAIAGLERALDPLLHSVVLLKGEKEREEKALERDYENLRRLEGNARAQARGWREGKGKGREHVLVGGIGAGEGRDEEKGDGLNVVSRTAGVEGGGVFQDLQDEALVALSQQIGNHMESMKSNLSQIDGVLPAIARSRAALQGALCEHLDPEQYEQVLLG</sequence>
<evidence type="ECO:0000313" key="4">
    <source>
        <dbReference type="Proteomes" id="UP001302676"/>
    </source>
</evidence>
<comment type="caution">
    <text evidence="3">The sequence shown here is derived from an EMBL/GenBank/DDBJ whole genome shotgun (WGS) entry which is preliminary data.</text>
</comment>
<feature type="region of interest" description="Disordered" evidence="2">
    <location>
        <begin position="149"/>
        <end position="185"/>
    </location>
</feature>
<dbReference type="Proteomes" id="UP001302676">
    <property type="component" value="Unassembled WGS sequence"/>
</dbReference>
<gene>
    <name evidence="3" type="ORF">C8A04DRAFT_9754</name>
</gene>
<keyword evidence="1" id="KW-0175">Coiled coil</keyword>
<feature type="region of interest" description="Disordered" evidence="2">
    <location>
        <begin position="1"/>
        <end position="79"/>
    </location>
</feature>
<proteinExistence type="predicted"/>
<feature type="compositionally biased region" description="Basic residues" evidence="2">
    <location>
        <begin position="32"/>
        <end position="41"/>
    </location>
</feature>
<dbReference type="EMBL" id="MU853561">
    <property type="protein sequence ID" value="KAK4146438.1"/>
    <property type="molecule type" value="Genomic_DNA"/>
</dbReference>
<dbReference type="AlphaFoldDB" id="A0AAN6ZQD7"/>
<dbReference type="InterPro" id="IPR025212">
    <property type="entry name" value="CAD_CENP-Q"/>
</dbReference>
<organism evidence="3 4">
    <name type="scientific">Dichotomopilus funicola</name>
    <dbReference type="NCBI Taxonomy" id="1934379"/>
    <lineage>
        <taxon>Eukaryota</taxon>
        <taxon>Fungi</taxon>
        <taxon>Dikarya</taxon>
        <taxon>Ascomycota</taxon>
        <taxon>Pezizomycotina</taxon>
        <taxon>Sordariomycetes</taxon>
        <taxon>Sordariomycetidae</taxon>
        <taxon>Sordariales</taxon>
        <taxon>Chaetomiaceae</taxon>
        <taxon>Dichotomopilus</taxon>
    </lineage>
</organism>
<keyword evidence="4" id="KW-1185">Reference proteome</keyword>
<evidence type="ECO:0000256" key="1">
    <source>
        <dbReference type="SAM" id="Coils"/>
    </source>
</evidence>
<dbReference type="RefSeq" id="XP_062639809.1">
    <property type="nucleotide sequence ID" value="XM_062785613.1"/>
</dbReference>
<dbReference type="Pfam" id="PF13094">
    <property type="entry name" value="CENP-Q"/>
    <property type="match status" value="1"/>
</dbReference>
<reference evidence="3" key="2">
    <citation type="submission" date="2023-05" db="EMBL/GenBank/DDBJ databases">
        <authorList>
            <consortium name="Lawrence Berkeley National Laboratory"/>
            <person name="Steindorff A."/>
            <person name="Hensen N."/>
            <person name="Bonometti L."/>
            <person name="Westerberg I."/>
            <person name="Brannstrom I.O."/>
            <person name="Guillou S."/>
            <person name="Cros-Aarteil S."/>
            <person name="Calhoun S."/>
            <person name="Haridas S."/>
            <person name="Kuo A."/>
            <person name="Mondo S."/>
            <person name="Pangilinan J."/>
            <person name="Riley R."/>
            <person name="Labutti K."/>
            <person name="Andreopoulos B."/>
            <person name="Lipzen A."/>
            <person name="Chen C."/>
            <person name="Yanf M."/>
            <person name="Daum C."/>
            <person name="Ng V."/>
            <person name="Clum A."/>
            <person name="Ohm R."/>
            <person name="Martin F."/>
            <person name="Silar P."/>
            <person name="Natvig D."/>
            <person name="Lalanne C."/>
            <person name="Gautier V."/>
            <person name="Ament-Velasquez S.L."/>
            <person name="Kruys A."/>
            <person name="Hutchinson M.I."/>
            <person name="Powell A.J."/>
            <person name="Barry K."/>
            <person name="Miller A.N."/>
            <person name="Grigoriev I.V."/>
            <person name="Debuchy R."/>
            <person name="Gladieux P."/>
            <person name="Thoren M.H."/>
            <person name="Johannesson H."/>
        </authorList>
    </citation>
    <scope>NUCLEOTIDE SEQUENCE</scope>
    <source>
        <strain evidence="3">CBS 141.50</strain>
    </source>
</reference>
<reference evidence="3" key="1">
    <citation type="journal article" date="2023" name="Mol. Phylogenet. Evol.">
        <title>Genome-scale phylogeny and comparative genomics of the fungal order Sordariales.</title>
        <authorList>
            <person name="Hensen N."/>
            <person name="Bonometti L."/>
            <person name="Westerberg I."/>
            <person name="Brannstrom I.O."/>
            <person name="Guillou S."/>
            <person name="Cros-Aarteil S."/>
            <person name="Calhoun S."/>
            <person name="Haridas S."/>
            <person name="Kuo A."/>
            <person name="Mondo S."/>
            <person name="Pangilinan J."/>
            <person name="Riley R."/>
            <person name="LaButti K."/>
            <person name="Andreopoulos B."/>
            <person name="Lipzen A."/>
            <person name="Chen C."/>
            <person name="Yan M."/>
            <person name="Daum C."/>
            <person name="Ng V."/>
            <person name="Clum A."/>
            <person name="Steindorff A."/>
            <person name="Ohm R.A."/>
            <person name="Martin F."/>
            <person name="Silar P."/>
            <person name="Natvig D.O."/>
            <person name="Lalanne C."/>
            <person name="Gautier V."/>
            <person name="Ament-Velasquez S.L."/>
            <person name="Kruys A."/>
            <person name="Hutchinson M.I."/>
            <person name="Powell A.J."/>
            <person name="Barry K."/>
            <person name="Miller A.N."/>
            <person name="Grigoriev I.V."/>
            <person name="Debuchy R."/>
            <person name="Gladieux P."/>
            <person name="Hiltunen Thoren M."/>
            <person name="Johannesson H."/>
        </authorList>
    </citation>
    <scope>NUCLEOTIDE SEQUENCE</scope>
    <source>
        <strain evidence="3">CBS 141.50</strain>
    </source>
</reference>
<evidence type="ECO:0000313" key="3">
    <source>
        <dbReference type="EMBL" id="KAK4146438.1"/>
    </source>
</evidence>
<feature type="non-terminal residue" evidence="3">
    <location>
        <position position="1"/>
    </location>
</feature>
<name>A0AAN6ZQD7_9PEZI</name>
<feature type="compositionally biased region" description="Low complexity" evidence="2">
    <location>
        <begin position="49"/>
        <end position="61"/>
    </location>
</feature>
<dbReference type="GeneID" id="87822226"/>
<feature type="coiled-coil region" evidence="1">
    <location>
        <begin position="213"/>
        <end position="240"/>
    </location>
</feature>
<protein>
    <submittedName>
        <fullName evidence="3">CENP-Q, a CENPA-CAD centromere complex subunit-domain-containing protein</fullName>
    </submittedName>
</protein>
<accession>A0AAN6ZQD7</accession>
<feature type="compositionally biased region" description="Basic residues" evidence="2">
    <location>
        <begin position="1"/>
        <end position="10"/>
    </location>
</feature>
<evidence type="ECO:0000256" key="2">
    <source>
        <dbReference type="SAM" id="MobiDB-lite"/>
    </source>
</evidence>